<dbReference type="AlphaFoldDB" id="A0A1F4VC16"/>
<dbReference type="Pfam" id="PF13274">
    <property type="entry name" value="SocA_Panacea"/>
    <property type="match status" value="1"/>
</dbReference>
<gene>
    <name evidence="2" type="ORF">A2797_00935</name>
</gene>
<dbReference type="InterPro" id="IPR025272">
    <property type="entry name" value="SocA_Panacea"/>
</dbReference>
<evidence type="ECO:0000259" key="1">
    <source>
        <dbReference type="Pfam" id="PF13274"/>
    </source>
</evidence>
<evidence type="ECO:0000313" key="3">
    <source>
        <dbReference type="Proteomes" id="UP000179005"/>
    </source>
</evidence>
<accession>A0A1F4VC16</accession>
<proteinExistence type="predicted"/>
<name>A0A1F4VC16_UNCKA</name>
<feature type="domain" description="Antitoxin SocA-like Panacea" evidence="1">
    <location>
        <begin position="29"/>
        <end position="125"/>
    </location>
</feature>
<dbReference type="Proteomes" id="UP000179005">
    <property type="component" value="Unassembled WGS sequence"/>
</dbReference>
<dbReference type="EMBL" id="MEVC01000017">
    <property type="protein sequence ID" value="OGC54735.1"/>
    <property type="molecule type" value="Genomic_DNA"/>
</dbReference>
<sequence length="181" mass="20537">MNKFRFPYQDYILYILNKLEPERSDKIRLNKIAFFVEFAYILKTQSELSSAQYAAISMGPVINSYDPILKQMEKAEKIKIDGNLVRPLENPSTDVPEEISALIDPLIDKYSSLSNSELINLSHATDSYKITTSNEKKMGGIIDKDLAALETFFEDNGVSTGPIEESKLPKLTPSDLVEYRF</sequence>
<evidence type="ECO:0000313" key="2">
    <source>
        <dbReference type="EMBL" id="OGC54735.1"/>
    </source>
</evidence>
<protein>
    <recommendedName>
        <fullName evidence="1">Antitoxin SocA-like Panacea domain-containing protein</fullName>
    </recommendedName>
</protein>
<reference evidence="2 3" key="1">
    <citation type="journal article" date="2016" name="Nat. Commun.">
        <title>Thousands of microbial genomes shed light on interconnected biogeochemical processes in an aquifer system.</title>
        <authorList>
            <person name="Anantharaman K."/>
            <person name="Brown C.T."/>
            <person name="Hug L.A."/>
            <person name="Sharon I."/>
            <person name="Castelle C.J."/>
            <person name="Probst A.J."/>
            <person name="Thomas B.C."/>
            <person name="Singh A."/>
            <person name="Wilkins M.J."/>
            <person name="Karaoz U."/>
            <person name="Brodie E.L."/>
            <person name="Williams K.H."/>
            <person name="Hubbard S.S."/>
            <person name="Banfield J.F."/>
        </authorList>
    </citation>
    <scope>NUCLEOTIDE SEQUENCE [LARGE SCALE GENOMIC DNA]</scope>
</reference>
<comment type="caution">
    <text evidence="2">The sequence shown here is derived from an EMBL/GenBank/DDBJ whole genome shotgun (WGS) entry which is preliminary data.</text>
</comment>
<dbReference type="STRING" id="1802619.A2797_00935"/>
<organism evidence="2 3">
    <name type="scientific">candidate division WWE3 bacterium RIFCSPHIGHO2_01_FULL_48_15</name>
    <dbReference type="NCBI Taxonomy" id="1802619"/>
    <lineage>
        <taxon>Bacteria</taxon>
        <taxon>Katanobacteria</taxon>
    </lineage>
</organism>